<keyword evidence="2" id="KW-1185">Reference proteome</keyword>
<comment type="caution">
    <text evidence="1">The sequence shown here is derived from an EMBL/GenBank/DDBJ whole genome shotgun (WGS) entry which is preliminary data.</text>
</comment>
<reference evidence="1 2" key="1">
    <citation type="journal article" date="2013" name="Curr. Biol.">
        <title>The Genome of the Foraminiferan Reticulomyxa filosa.</title>
        <authorList>
            <person name="Glockner G."/>
            <person name="Hulsmann N."/>
            <person name="Schleicher M."/>
            <person name="Noegel A.A."/>
            <person name="Eichinger L."/>
            <person name="Gallinger C."/>
            <person name="Pawlowski J."/>
            <person name="Sierra R."/>
            <person name="Euteneuer U."/>
            <person name="Pillet L."/>
            <person name="Moustafa A."/>
            <person name="Platzer M."/>
            <person name="Groth M."/>
            <person name="Szafranski K."/>
            <person name="Schliwa M."/>
        </authorList>
    </citation>
    <scope>NUCLEOTIDE SEQUENCE [LARGE SCALE GENOMIC DNA]</scope>
</reference>
<proteinExistence type="predicted"/>
<sequence>MVGFDQTQNFFDIVKQKCNDENKQYERYIQAKENVSVVITSCLQTEIKKRKVNLEMTKKIKIKKIQNRSTDRMFDYLCKNRGDYLRINILGLGQSNQYKSISKSWNDDDKYQFENTILLFIKDINKEILDLQNLLNSNESSIMQQHNYFQYQKRVLICLKFRIDGLFSEMKSLIRSKMKFQHDLSSILDDAYAHTSLSLTQRDAICSSKKC</sequence>
<accession>X6LZ40</accession>
<dbReference type="EMBL" id="ASPP01027595">
    <property type="protein sequence ID" value="ETO06000.1"/>
    <property type="molecule type" value="Genomic_DNA"/>
</dbReference>
<dbReference type="AlphaFoldDB" id="X6LZ40"/>
<dbReference type="Proteomes" id="UP000023152">
    <property type="component" value="Unassembled WGS sequence"/>
</dbReference>
<organism evidence="1 2">
    <name type="scientific">Reticulomyxa filosa</name>
    <dbReference type="NCBI Taxonomy" id="46433"/>
    <lineage>
        <taxon>Eukaryota</taxon>
        <taxon>Sar</taxon>
        <taxon>Rhizaria</taxon>
        <taxon>Retaria</taxon>
        <taxon>Foraminifera</taxon>
        <taxon>Monothalamids</taxon>
        <taxon>Reticulomyxidae</taxon>
        <taxon>Reticulomyxa</taxon>
    </lineage>
</organism>
<protein>
    <submittedName>
        <fullName evidence="1">Uncharacterized protein</fullName>
    </submittedName>
</protein>
<evidence type="ECO:0000313" key="2">
    <source>
        <dbReference type="Proteomes" id="UP000023152"/>
    </source>
</evidence>
<evidence type="ECO:0000313" key="1">
    <source>
        <dbReference type="EMBL" id="ETO06000.1"/>
    </source>
</evidence>
<name>X6LZ40_RETFI</name>
<gene>
    <name evidence="1" type="ORF">RFI_31397</name>
</gene>